<evidence type="ECO:0000313" key="2">
    <source>
        <dbReference type="EMBL" id="GEC20022.1"/>
    </source>
</evidence>
<reference evidence="2 3" key="1">
    <citation type="submission" date="2019-06" db="EMBL/GenBank/DDBJ databases">
        <title>Whole genome shotgun sequence of Pseudonocardia hydrocarbonoxydans NBRC 14498.</title>
        <authorList>
            <person name="Hosoyama A."/>
            <person name="Uohara A."/>
            <person name="Ohji S."/>
            <person name="Ichikawa N."/>
        </authorList>
    </citation>
    <scope>NUCLEOTIDE SEQUENCE [LARGE SCALE GENOMIC DNA]</scope>
    <source>
        <strain evidence="2 3">NBRC 14498</strain>
    </source>
</reference>
<protein>
    <recommendedName>
        <fullName evidence="1">SnoaL-like domain-containing protein</fullName>
    </recommendedName>
</protein>
<accession>A0A4Y3WM80</accession>
<organism evidence="2 3">
    <name type="scientific">Pseudonocardia hydrocarbonoxydans</name>
    <dbReference type="NCBI Taxonomy" id="76726"/>
    <lineage>
        <taxon>Bacteria</taxon>
        <taxon>Bacillati</taxon>
        <taxon>Actinomycetota</taxon>
        <taxon>Actinomycetes</taxon>
        <taxon>Pseudonocardiales</taxon>
        <taxon>Pseudonocardiaceae</taxon>
        <taxon>Pseudonocardia</taxon>
    </lineage>
</organism>
<proteinExistence type="predicted"/>
<dbReference type="InterPro" id="IPR037401">
    <property type="entry name" value="SnoaL-like"/>
</dbReference>
<dbReference type="SUPFAM" id="SSF54427">
    <property type="entry name" value="NTF2-like"/>
    <property type="match status" value="1"/>
</dbReference>
<dbReference type="OrthoDB" id="582607at2"/>
<gene>
    <name evidence="2" type="ORF">PHY01_23050</name>
</gene>
<sequence length="131" mass="14730">MEDNHITDPRARTFVAALRRFEQDADPAPLARLFSADATAMRLDARGERADVAAFWTEYREQFHELSTTFVNAVEDDDQVALEWTTTATLTDDRPLRYRGVTVIDLDGDDIVALRTYYDTAAFTPVRAGAA</sequence>
<dbReference type="InterPro" id="IPR032710">
    <property type="entry name" value="NTF2-like_dom_sf"/>
</dbReference>
<dbReference type="EMBL" id="BJNG01000017">
    <property type="protein sequence ID" value="GEC20022.1"/>
    <property type="molecule type" value="Genomic_DNA"/>
</dbReference>
<name>A0A4Y3WM80_9PSEU</name>
<dbReference type="RefSeq" id="WP_141278569.1">
    <property type="nucleotide sequence ID" value="NZ_BAAARZ010000019.1"/>
</dbReference>
<feature type="domain" description="SnoaL-like" evidence="1">
    <location>
        <begin position="22"/>
        <end position="113"/>
    </location>
</feature>
<evidence type="ECO:0000313" key="3">
    <source>
        <dbReference type="Proteomes" id="UP000320338"/>
    </source>
</evidence>
<comment type="caution">
    <text evidence="2">The sequence shown here is derived from an EMBL/GenBank/DDBJ whole genome shotgun (WGS) entry which is preliminary data.</text>
</comment>
<evidence type="ECO:0000259" key="1">
    <source>
        <dbReference type="Pfam" id="PF12680"/>
    </source>
</evidence>
<dbReference type="Gene3D" id="3.10.450.50">
    <property type="match status" value="1"/>
</dbReference>
<dbReference type="Pfam" id="PF12680">
    <property type="entry name" value="SnoaL_2"/>
    <property type="match status" value="1"/>
</dbReference>
<keyword evidence="3" id="KW-1185">Reference proteome</keyword>
<dbReference type="Proteomes" id="UP000320338">
    <property type="component" value="Unassembled WGS sequence"/>
</dbReference>
<dbReference type="AlphaFoldDB" id="A0A4Y3WM80"/>